<reference evidence="2 3" key="1">
    <citation type="journal article" date="2021" name="Int. J. Syst. Evol. Microbiol.">
        <title>Clostridium zeae sp. nov., isolated from corn silage.</title>
        <authorList>
            <person name="Kobayashi H."/>
            <person name="Tanizawa Y."/>
            <person name="Yagura M."/>
            <person name="Sakamoto M."/>
            <person name="Ohkuma M."/>
            <person name="Tohno M."/>
        </authorList>
    </citation>
    <scope>NUCLEOTIDE SEQUENCE [LARGE SCALE GENOMIC DNA]</scope>
    <source>
        <strain evidence="2 3">CSC2</strain>
    </source>
</reference>
<evidence type="ECO:0008006" key="4">
    <source>
        <dbReference type="Google" id="ProtNLM"/>
    </source>
</evidence>
<gene>
    <name evidence="2" type="ORF">CSC2_29230</name>
</gene>
<sequence>MKKWDVIIIVALIIISFIPEGVMFVKNINKHDSLYVEVYSQGKLFKKLPLEKKSEKVSFTVKNEVGENIVEITDGQVKITDADCYDKICVKAHAISKPGESIICLPHKVVVRVIGEGEQETDEQSF</sequence>
<accession>A0ABQ1EC97</accession>
<keyword evidence="1" id="KW-0472">Membrane</keyword>
<evidence type="ECO:0000313" key="2">
    <source>
        <dbReference type="EMBL" id="GFZ32397.1"/>
    </source>
</evidence>
<evidence type="ECO:0000256" key="1">
    <source>
        <dbReference type="SAM" id="Phobius"/>
    </source>
</evidence>
<keyword evidence="3" id="KW-1185">Reference proteome</keyword>
<comment type="caution">
    <text evidence="2">The sequence shown here is derived from an EMBL/GenBank/DDBJ whole genome shotgun (WGS) entry which is preliminary data.</text>
</comment>
<organism evidence="2 3">
    <name type="scientific">Clostridium zeae</name>
    <dbReference type="NCBI Taxonomy" id="2759022"/>
    <lineage>
        <taxon>Bacteria</taxon>
        <taxon>Bacillati</taxon>
        <taxon>Bacillota</taxon>
        <taxon>Clostridia</taxon>
        <taxon>Eubacteriales</taxon>
        <taxon>Clostridiaceae</taxon>
        <taxon>Clostridium</taxon>
    </lineage>
</organism>
<dbReference type="Gene3D" id="2.60.320.10">
    <property type="entry name" value="N-utilization substance G protein NusG, insert domain"/>
    <property type="match status" value="1"/>
</dbReference>
<dbReference type="Pfam" id="PF07009">
    <property type="entry name" value="NusG_II"/>
    <property type="match status" value="1"/>
</dbReference>
<name>A0ABQ1EC97_9CLOT</name>
<dbReference type="SUPFAM" id="SSF82004">
    <property type="entry name" value="N-utilization substance G protein NusG, insert domain"/>
    <property type="match status" value="1"/>
</dbReference>
<evidence type="ECO:0000313" key="3">
    <source>
        <dbReference type="Proteomes" id="UP000663802"/>
    </source>
</evidence>
<protein>
    <recommendedName>
        <fullName evidence="4">NusG domain-containing protein</fullName>
    </recommendedName>
</protein>
<keyword evidence="1" id="KW-1133">Transmembrane helix</keyword>
<proteinExistence type="predicted"/>
<dbReference type="CDD" id="cd09911">
    <property type="entry name" value="Lin0431_like"/>
    <property type="match status" value="1"/>
</dbReference>
<dbReference type="InterPro" id="IPR038690">
    <property type="entry name" value="NusG_2_sf"/>
</dbReference>
<keyword evidence="1" id="KW-0812">Transmembrane</keyword>
<feature type="transmembrane region" description="Helical" evidence="1">
    <location>
        <begin position="6"/>
        <end position="25"/>
    </location>
</feature>
<dbReference type="Proteomes" id="UP000663802">
    <property type="component" value="Unassembled WGS sequence"/>
</dbReference>
<dbReference type="RefSeq" id="WP_228731282.1">
    <property type="nucleotide sequence ID" value="NZ_BMBA01000002.1"/>
</dbReference>
<dbReference type="EMBL" id="BMBA01000002">
    <property type="protein sequence ID" value="GFZ32397.1"/>
    <property type="molecule type" value="Genomic_DNA"/>
</dbReference>